<keyword evidence="4" id="KW-0862">Zinc</keyword>
<evidence type="ECO:0000313" key="8">
    <source>
        <dbReference type="Proteomes" id="UP000755104"/>
    </source>
</evidence>
<protein>
    <submittedName>
        <fullName evidence="7">Succinylglutamate desuccinylase/aspartoacylase family protein</fullName>
    </submittedName>
</protein>
<comment type="cofactor">
    <cofactor evidence="1">
        <name>Zn(2+)</name>
        <dbReference type="ChEBI" id="CHEBI:29105"/>
    </cofactor>
</comment>
<name>A0ABS7J946_9SPHN</name>
<evidence type="ECO:0000256" key="2">
    <source>
        <dbReference type="ARBA" id="ARBA00022723"/>
    </source>
</evidence>
<evidence type="ECO:0000256" key="1">
    <source>
        <dbReference type="ARBA" id="ARBA00001947"/>
    </source>
</evidence>
<dbReference type="InterPro" id="IPR043795">
    <property type="entry name" value="N-alpha-Ac-DABA-like"/>
</dbReference>
<dbReference type="Gene3D" id="3.40.630.10">
    <property type="entry name" value="Zn peptidases"/>
    <property type="match status" value="1"/>
</dbReference>
<feature type="chain" id="PRO_5046465658" evidence="5">
    <location>
        <begin position="24"/>
        <end position="357"/>
    </location>
</feature>
<dbReference type="InterPro" id="IPR055438">
    <property type="entry name" value="AstE_AspA_cat"/>
</dbReference>
<keyword evidence="8" id="KW-1185">Reference proteome</keyword>
<dbReference type="InterPro" id="IPR053138">
    <property type="entry name" value="N-alpha-Ac-DABA_deacetylase"/>
</dbReference>
<dbReference type="PIRSF" id="PIRSF039012">
    <property type="entry name" value="ASP"/>
    <property type="match status" value="1"/>
</dbReference>
<gene>
    <name evidence="7" type="ORF">K3174_14950</name>
</gene>
<dbReference type="PANTHER" id="PTHR37326">
    <property type="entry name" value="BLL3975 PROTEIN"/>
    <property type="match status" value="1"/>
</dbReference>
<reference evidence="7 8" key="1">
    <citation type="submission" date="2021-08" db="EMBL/GenBank/DDBJ databases">
        <title>Comparative Genomics Analysis of the Genus Qipengyuania Reveals Extensive Genetic Diversity and Metabolic Versatility, Including the Description of Fifteen Novel Species.</title>
        <authorList>
            <person name="Liu Y."/>
        </authorList>
    </citation>
    <scope>NUCLEOTIDE SEQUENCE [LARGE SCALE GENOMIC DNA]</scope>
    <source>
        <strain evidence="7 8">6D47A</strain>
    </source>
</reference>
<dbReference type="CDD" id="cd06254">
    <property type="entry name" value="M14_ASTE_ASPA-like"/>
    <property type="match status" value="1"/>
</dbReference>
<dbReference type="Proteomes" id="UP000755104">
    <property type="component" value="Unassembled WGS sequence"/>
</dbReference>
<sequence>MSTRLTILLTVIVSVVFASPVLAQQHDAFTIGGNAIEPGTRSDFRLAVPAQEDEPGTFIPVTVLHGSKPGPVLAAVAGVHGYEFASIIAADRLASKIDPAGLSGTLVIVRVANIPAFEAPTPYVNPVDRKNLNRSFPGSPNGTQTERIADILSREVVARADFLMDIHSGDGAEFLEAFIGIYGGPLSTDFDTALEVARGFGFPNLVRYSMNTQEQIDTRRSLNRQGVAAGVPTILVEIGQNGSREEQHVDAIVTGVENALTILGIWQRPRHNVAPALRMFEITTGVSASHSGLFTPIANDGRYVWEGDLIGTITDYSGAEVERIYAPVDGYALYGLRGPPVRAGDGVLTIGNLTEAF</sequence>
<dbReference type="EMBL" id="JAIGNO010000014">
    <property type="protein sequence ID" value="MBX7483827.1"/>
    <property type="molecule type" value="Genomic_DNA"/>
</dbReference>
<dbReference type="PANTHER" id="PTHR37326:SF1">
    <property type="entry name" value="BLL3975 PROTEIN"/>
    <property type="match status" value="1"/>
</dbReference>
<feature type="signal peptide" evidence="5">
    <location>
        <begin position="1"/>
        <end position="23"/>
    </location>
</feature>
<dbReference type="Pfam" id="PF24827">
    <property type="entry name" value="AstE_AspA_cat"/>
    <property type="match status" value="1"/>
</dbReference>
<evidence type="ECO:0000313" key="7">
    <source>
        <dbReference type="EMBL" id="MBX7483827.1"/>
    </source>
</evidence>
<organism evidence="7 8">
    <name type="scientific">Qipengyuania qiaonensis</name>
    <dbReference type="NCBI Taxonomy" id="2867240"/>
    <lineage>
        <taxon>Bacteria</taxon>
        <taxon>Pseudomonadati</taxon>
        <taxon>Pseudomonadota</taxon>
        <taxon>Alphaproteobacteria</taxon>
        <taxon>Sphingomonadales</taxon>
        <taxon>Erythrobacteraceae</taxon>
        <taxon>Qipengyuania</taxon>
    </lineage>
</organism>
<evidence type="ECO:0000256" key="3">
    <source>
        <dbReference type="ARBA" id="ARBA00022801"/>
    </source>
</evidence>
<dbReference type="RefSeq" id="WP_221560178.1">
    <property type="nucleotide sequence ID" value="NZ_JAIGNO010000014.1"/>
</dbReference>
<keyword evidence="5" id="KW-0732">Signal</keyword>
<evidence type="ECO:0000256" key="5">
    <source>
        <dbReference type="SAM" id="SignalP"/>
    </source>
</evidence>
<evidence type="ECO:0000256" key="4">
    <source>
        <dbReference type="ARBA" id="ARBA00022833"/>
    </source>
</evidence>
<accession>A0ABS7J946</accession>
<feature type="domain" description="Succinylglutamate desuccinylase/Aspartoacylase catalytic" evidence="6">
    <location>
        <begin position="69"/>
        <end position="262"/>
    </location>
</feature>
<keyword evidence="3" id="KW-0378">Hydrolase</keyword>
<dbReference type="SUPFAM" id="SSF53187">
    <property type="entry name" value="Zn-dependent exopeptidases"/>
    <property type="match status" value="1"/>
</dbReference>
<proteinExistence type="predicted"/>
<keyword evidence="2" id="KW-0479">Metal-binding</keyword>
<evidence type="ECO:0000259" key="6">
    <source>
        <dbReference type="Pfam" id="PF24827"/>
    </source>
</evidence>
<comment type="caution">
    <text evidence="7">The sequence shown here is derived from an EMBL/GenBank/DDBJ whole genome shotgun (WGS) entry which is preliminary data.</text>
</comment>